<dbReference type="Proteomes" id="UP001500433">
    <property type="component" value="Unassembled WGS sequence"/>
</dbReference>
<sequence length="68" mass="7906">MERKKVSSSNLKSIGYLLGILEIEFKNNTVYQFKSVPKNIHNRLMKSSSKGTFFSKNIKEKFTYSQVL</sequence>
<dbReference type="EMBL" id="BAABJH010000006">
    <property type="protein sequence ID" value="GAA4897825.1"/>
    <property type="molecule type" value="Genomic_DNA"/>
</dbReference>
<gene>
    <name evidence="2" type="ORF">GCM10023311_23250</name>
</gene>
<evidence type="ECO:0000259" key="1">
    <source>
        <dbReference type="Pfam" id="PF13619"/>
    </source>
</evidence>
<proteinExistence type="predicted"/>
<organism evidence="2 3">
    <name type="scientific">Flaviramulus aquimarinus</name>
    <dbReference type="NCBI Taxonomy" id="1170456"/>
    <lineage>
        <taxon>Bacteria</taxon>
        <taxon>Pseudomonadati</taxon>
        <taxon>Bacteroidota</taxon>
        <taxon>Flavobacteriia</taxon>
        <taxon>Flavobacteriales</taxon>
        <taxon>Flavobacteriaceae</taxon>
        <taxon>Flaviramulus</taxon>
    </lineage>
</organism>
<protein>
    <submittedName>
        <fullName evidence="2">KTSC domain-containing protein</fullName>
    </submittedName>
</protein>
<keyword evidence="3" id="KW-1185">Reference proteome</keyword>
<name>A0ABP9FCD2_9FLAO</name>
<dbReference type="Pfam" id="PF13619">
    <property type="entry name" value="KTSC"/>
    <property type="match status" value="1"/>
</dbReference>
<dbReference type="RefSeq" id="WP_345274325.1">
    <property type="nucleotide sequence ID" value="NZ_BAABJH010000006.1"/>
</dbReference>
<dbReference type="InterPro" id="IPR025309">
    <property type="entry name" value="KTSC_dom"/>
</dbReference>
<evidence type="ECO:0000313" key="2">
    <source>
        <dbReference type="EMBL" id="GAA4897825.1"/>
    </source>
</evidence>
<feature type="domain" description="KTSC" evidence="1">
    <location>
        <begin position="7"/>
        <end position="62"/>
    </location>
</feature>
<reference evidence="3" key="1">
    <citation type="journal article" date="2019" name="Int. J. Syst. Evol. Microbiol.">
        <title>The Global Catalogue of Microorganisms (GCM) 10K type strain sequencing project: providing services to taxonomists for standard genome sequencing and annotation.</title>
        <authorList>
            <consortium name="The Broad Institute Genomics Platform"/>
            <consortium name="The Broad Institute Genome Sequencing Center for Infectious Disease"/>
            <person name="Wu L."/>
            <person name="Ma J."/>
        </authorList>
    </citation>
    <scope>NUCLEOTIDE SEQUENCE [LARGE SCALE GENOMIC DNA]</scope>
    <source>
        <strain evidence="3">JCM 18274</strain>
    </source>
</reference>
<comment type="caution">
    <text evidence="2">The sequence shown here is derived from an EMBL/GenBank/DDBJ whole genome shotgun (WGS) entry which is preliminary data.</text>
</comment>
<evidence type="ECO:0000313" key="3">
    <source>
        <dbReference type="Proteomes" id="UP001500433"/>
    </source>
</evidence>
<accession>A0ABP9FCD2</accession>